<keyword evidence="8" id="KW-0808">Transferase</keyword>
<dbReference type="InterPro" id="IPR004789">
    <property type="entry name" value="Acetalactate_synth_ssu"/>
</dbReference>
<evidence type="ECO:0000256" key="7">
    <source>
        <dbReference type="ARBA" id="ARBA00048670"/>
    </source>
</evidence>
<protein>
    <recommendedName>
        <fullName evidence="8">Acetolactate synthase small subunit</fullName>
        <shortName evidence="8">AHAS</shortName>
        <shortName evidence="8">ALS</shortName>
        <ecNumber evidence="8">2.2.1.6</ecNumber>
    </recommendedName>
    <alternativeName>
        <fullName evidence="8">Acetohydroxy-acid synthase small subunit</fullName>
    </alternativeName>
</protein>
<dbReference type="InterPro" id="IPR019455">
    <property type="entry name" value="Acetolactate_synth_ssu_C"/>
</dbReference>
<evidence type="ECO:0000256" key="1">
    <source>
        <dbReference type="ARBA" id="ARBA00004974"/>
    </source>
</evidence>
<dbReference type="InterPro" id="IPR045865">
    <property type="entry name" value="ACT-like_dom_sf"/>
</dbReference>
<keyword evidence="11" id="KW-1185">Reference proteome</keyword>
<evidence type="ECO:0000256" key="3">
    <source>
        <dbReference type="ARBA" id="ARBA00006341"/>
    </source>
</evidence>
<comment type="pathway">
    <text evidence="2 8">Amino-acid biosynthesis; L-valine biosynthesis; L-valine from pyruvate: step 1/4.</text>
</comment>
<evidence type="ECO:0000256" key="5">
    <source>
        <dbReference type="ARBA" id="ARBA00022605"/>
    </source>
</evidence>
<evidence type="ECO:0000313" key="10">
    <source>
        <dbReference type="EMBL" id="PJZ25074.1"/>
    </source>
</evidence>
<dbReference type="InterPro" id="IPR054480">
    <property type="entry name" value="AHAS_small-like_ACT"/>
</dbReference>
<keyword evidence="5 8" id="KW-0028">Amino-acid biosynthesis</keyword>
<dbReference type="GO" id="GO:0009099">
    <property type="term" value="P:L-valine biosynthetic process"/>
    <property type="evidence" value="ECO:0007669"/>
    <property type="project" value="UniProtKB-UniRule"/>
</dbReference>
<dbReference type="Pfam" id="PF10369">
    <property type="entry name" value="ALS_ss_C"/>
    <property type="match status" value="1"/>
</dbReference>
<dbReference type="EMBL" id="NPDN01000006">
    <property type="protein sequence ID" value="PJZ25074.1"/>
    <property type="molecule type" value="Genomic_DNA"/>
</dbReference>
<dbReference type="GO" id="GO:1990610">
    <property type="term" value="F:acetolactate synthase regulator activity"/>
    <property type="evidence" value="ECO:0007669"/>
    <property type="project" value="UniProtKB-UniRule"/>
</dbReference>
<dbReference type="SUPFAM" id="SSF55021">
    <property type="entry name" value="ACT-like"/>
    <property type="match status" value="2"/>
</dbReference>
<dbReference type="GO" id="GO:0005829">
    <property type="term" value="C:cytosol"/>
    <property type="evidence" value="ECO:0007669"/>
    <property type="project" value="TreeGrafter"/>
</dbReference>
<dbReference type="GO" id="GO:0009097">
    <property type="term" value="P:isoleucine biosynthetic process"/>
    <property type="evidence" value="ECO:0007669"/>
    <property type="project" value="UniProtKB-UniRule"/>
</dbReference>
<comment type="pathway">
    <text evidence="1 8">Amino-acid biosynthesis; L-isoleucine biosynthesis; L-isoleucine from 2-oxobutanoate: step 1/4.</text>
</comment>
<dbReference type="PROSITE" id="PS51671">
    <property type="entry name" value="ACT"/>
    <property type="match status" value="1"/>
</dbReference>
<dbReference type="EC" id="2.2.1.6" evidence="8"/>
<dbReference type="AlphaFoldDB" id="A0A2M9XBN5"/>
<dbReference type="UniPathway" id="UPA00049">
    <property type="reaction ID" value="UER00059"/>
</dbReference>
<dbReference type="NCBIfam" id="NF008864">
    <property type="entry name" value="PRK11895.1"/>
    <property type="match status" value="1"/>
</dbReference>
<comment type="caution">
    <text evidence="10">The sequence shown here is derived from an EMBL/GenBank/DDBJ whole genome shotgun (WGS) entry which is preliminary data.</text>
</comment>
<dbReference type="PANTHER" id="PTHR30239:SF0">
    <property type="entry name" value="ACETOLACTATE SYNTHASE SMALL SUBUNIT 1, CHLOROPLASTIC"/>
    <property type="match status" value="1"/>
</dbReference>
<organism evidence="10 11">
    <name type="scientific">Leptospira hartskeerlii</name>
    <dbReference type="NCBI Taxonomy" id="2023177"/>
    <lineage>
        <taxon>Bacteria</taxon>
        <taxon>Pseudomonadati</taxon>
        <taxon>Spirochaetota</taxon>
        <taxon>Spirochaetia</taxon>
        <taxon>Leptospirales</taxon>
        <taxon>Leptospiraceae</taxon>
        <taxon>Leptospira</taxon>
    </lineage>
</organism>
<dbReference type="Gene3D" id="3.30.70.260">
    <property type="match status" value="1"/>
</dbReference>
<dbReference type="InterPro" id="IPR027271">
    <property type="entry name" value="Acetolactate_synth/TF_NikR_C"/>
</dbReference>
<evidence type="ECO:0000256" key="4">
    <source>
        <dbReference type="ARBA" id="ARBA00011744"/>
    </source>
</evidence>
<evidence type="ECO:0000256" key="8">
    <source>
        <dbReference type="RuleBase" id="RU368092"/>
    </source>
</evidence>
<dbReference type="Pfam" id="PF22629">
    <property type="entry name" value="ACT_AHAS_ss"/>
    <property type="match status" value="1"/>
</dbReference>
<evidence type="ECO:0000256" key="6">
    <source>
        <dbReference type="ARBA" id="ARBA00023304"/>
    </source>
</evidence>
<dbReference type="UniPathway" id="UPA00047">
    <property type="reaction ID" value="UER00055"/>
</dbReference>
<evidence type="ECO:0000313" key="11">
    <source>
        <dbReference type="Proteomes" id="UP000232196"/>
    </source>
</evidence>
<accession>A0A2M9XBN5</accession>
<comment type="similarity">
    <text evidence="3 8">Belongs to the acetolactate synthase small subunit family.</text>
</comment>
<dbReference type="FunFam" id="3.30.70.260:FF:000070">
    <property type="entry name" value="Acetolactate synthase, small subunit"/>
    <property type="match status" value="1"/>
</dbReference>
<dbReference type="PANTHER" id="PTHR30239">
    <property type="entry name" value="ACETOLACTATE SYNTHASE SMALL SUBUNIT"/>
    <property type="match status" value="1"/>
</dbReference>
<evidence type="ECO:0000256" key="2">
    <source>
        <dbReference type="ARBA" id="ARBA00005025"/>
    </source>
</evidence>
<dbReference type="GO" id="GO:0003984">
    <property type="term" value="F:acetolactate synthase activity"/>
    <property type="evidence" value="ECO:0007669"/>
    <property type="project" value="UniProtKB-UniRule"/>
</dbReference>
<dbReference type="InterPro" id="IPR039557">
    <property type="entry name" value="AHAS_ACT"/>
</dbReference>
<name>A0A2M9XBN5_9LEPT</name>
<gene>
    <name evidence="10" type="ORF">CH357_12735</name>
</gene>
<dbReference type="InterPro" id="IPR002912">
    <property type="entry name" value="ACT_dom"/>
</dbReference>
<comment type="subunit">
    <text evidence="4 8">Dimer of large and small chains.</text>
</comment>
<dbReference type="CDD" id="cd04878">
    <property type="entry name" value="ACT_AHAS"/>
    <property type="match status" value="1"/>
</dbReference>
<evidence type="ECO:0000259" key="9">
    <source>
        <dbReference type="PROSITE" id="PS51671"/>
    </source>
</evidence>
<dbReference type="NCBIfam" id="TIGR00119">
    <property type="entry name" value="acolac_sm"/>
    <property type="match status" value="1"/>
</dbReference>
<dbReference type="Gene3D" id="3.30.70.1150">
    <property type="entry name" value="ACT-like. Chain A, domain 2"/>
    <property type="match status" value="1"/>
</dbReference>
<dbReference type="Proteomes" id="UP000232196">
    <property type="component" value="Unassembled WGS sequence"/>
</dbReference>
<sequence length="159" mass="17988">MKHILKILVNNHPGVMSHVSGLFTRRSYNIDSIAVGVTQDPEISNMVIVVKGDDSVVEQVKRQLLKLPDVIEVEDLAYHDCISRELVLVVVKVEDSNRTEIISICEVFQAKIADLTKTTMTVEFSGNTRQVEHFLEMMQKYGIQEIARTGQIALKYRST</sequence>
<proteinExistence type="inferred from homology"/>
<dbReference type="RefSeq" id="WP_100707149.1">
    <property type="nucleotide sequence ID" value="NZ_NPDL01000005.1"/>
</dbReference>
<comment type="function">
    <text evidence="8">Catalyzes the conversion of 2 pyruvate molecules into acetolactate in the first common step of the biosynthetic pathway of the branched-amino acids such as leucine, isoleucine, and valine.</text>
</comment>
<keyword evidence="6 8" id="KW-0100">Branched-chain amino acid biosynthesis</keyword>
<dbReference type="OrthoDB" id="9787365at2"/>
<comment type="catalytic activity">
    <reaction evidence="7 8">
        <text>2 pyruvate + H(+) = (2S)-2-acetolactate + CO2</text>
        <dbReference type="Rhea" id="RHEA:25249"/>
        <dbReference type="ChEBI" id="CHEBI:15361"/>
        <dbReference type="ChEBI" id="CHEBI:15378"/>
        <dbReference type="ChEBI" id="CHEBI:16526"/>
        <dbReference type="ChEBI" id="CHEBI:58476"/>
        <dbReference type="EC" id="2.2.1.6"/>
    </reaction>
</comment>
<reference evidence="10 11" key="1">
    <citation type="submission" date="2017-07" db="EMBL/GenBank/DDBJ databases">
        <title>Leptospira spp. isolated from tropical soils.</title>
        <authorList>
            <person name="Thibeaux R."/>
            <person name="Iraola G."/>
            <person name="Ferres I."/>
            <person name="Bierque E."/>
            <person name="Girault D."/>
            <person name="Soupe-Gilbert M.-E."/>
            <person name="Picardeau M."/>
            <person name="Goarant C."/>
        </authorList>
    </citation>
    <scope>NUCLEOTIDE SEQUENCE [LARGE SCALE GENOMIC DNA]</scope>
    <source>
        <strain evidence="10 11">MCA1-C-A1</strain>
    </source>
</reference>
<feature type="domain" description="ACT" evidence="9">
    <location>
        <begin position="4"/>
        <end position="78"/>
    </location>
</feature>